<name>A0A7G6VSG1_9SPHN</name>
<dbReference type="Proteomes" id="UP000515297">
    <property type="component" value="Chromosome"/>
</dbReference>
<protein>
    <recommendedName>
        <fullName evidence="3">HTH merR-type domain-containing protein</fullName>
    </recommendedName>
</protein>
<sequence length="194" mass="21802">MQLGFGQVEDMLSRQHQIDPDKRSAFANRLKHLQKLGFPPGVNTGRGVAAKYEANHLLLLALAIELAQAGYNPERAISLIMGNLERIAKGCKLYFEIEEPVLCFIVPRGLADLMIAEDREKALRLTFLQRENVARDFLRAPKGSYRLYVFSFSGVVDELGLRLSRSEIASKEEFEAALDSWADHVIQEHSDGDT</sequence>
<dbReference type="AlphaFoldDB" id="A0A7G6VSG1"/>
<dbReference type="RefSeq" id="WP_185883922.1">
    <property type="nucleotide sequence ID" value="NZ_CP060052.1"/>
</dbReference>
<organism evidence="1 2">
    <name type="scientific">Croceicoccus marinus</name>
    <dbReference type="NCBI Taxonomy" id="450378"/>
    <lineage>
        <taxon>Bacteria</taxon>
        <taxon>Pseudomonadati</taxon>
        <taxon>Pseudomonadota</taxon>
        <taxon>Alphaproteobacteria</taxon>
        <taxon>Sphingomonadales</taxon>
        <taxon>Erythrobacteraceae</taxon>
        <taxon>Croceicoccus</taxon>
    </lineage>
</organism>
<evidence type="ECO:0000313" key="1">
    <source>
        <dbReference type="EMBL" id="QNE04676.1"/>
    </source>
</evidence>
<proteinExistence type="predicted"/>
<evidence type="ECO:0000313" key="2">
    <source>
        <dbReference type="Proteomes" id="UP000515297"/>
    </source>
</evidence>
<accession>A0A7G6VSG1</accession>
<gene>
    <name evidence="1" type="ORF">H4O24_12025</name>
</gene>
<evidence type="ECO:0008006" key="3">
    <source>
        <dbReference type="Google" id="ProtNLM"/>
    </source>
</evidence>
<dbReference type="EMBL" id="CP060052">
    <property type="protein sequence ID" value="QNE04676.1"/>
    <property type="molecule type" value="Genomic_DNA"/>
</dbReference>
<reference evidence="1 2" key="1">
    <citation type="submission" date="2020-08" db="EMBL/GenBank/DDBJ databases">
        <authorList>
            <person name="Liu G."/>
            <person name="Sun C."/>
        </authorList>
    </citation>
    <scope>NUCLEOTIDE SEQUENCE [LARGE SCALE GENOMIC DNA]</scope>
    <source>
        <strain evidence="1 2">OT19</strain>
    </source>
</reference>